<dbReference type="Proteomes" id="UP001178461">
    <property type="component" value="Chromosome 12"/>
</dbReference>
<reference evidence="1" key="1">
    <citation type="submission" date="2022-12" db="EMBL/GenBank/DDBJ databases">
        <authorList>
            <person name="Alioto T."/>
            <person name="Alioto T."/>
            <person name="Gomez Garrido J."/>
        </authorList>
    </citation>
    <scope>NUCLEOTIDE SEQUENCE</scope>
</reference>
<proteinExistence type="predicted"/>
<evidence type="ECO:0000313" key="2">
    <source>
        <dbReference type="Proteomes" id="UP001178461"/>
    </source>
</evidence>
<gene>
    <name evidence="1" type="ORF">PODLI_1B029154</name>
</gene>
<keyword evidence="2" id="KW-1185">Reference proteome</keyword>
<accession>A0AA35L3R5</accession>
<organism evidence="1 2">
    <name type="scientific">Podarcis lilfordi</name>
    <name type="common">Lilford's wall lizard</name>
    <dbReference type="NCBI Taxonomy" id="74358"/>
    <lineage>
        <taxon>Eukaryota</taxon>
        <taxon>Metazoa</taxon>
        <taxon>Chordata</taxon>
        <taxon>Craniata</taxon>
        <taxon>Vertebrata</taxon>
        <taxon>Euteleostomi</taxon>
        <taxon>Lepidosauria</taxon>
        <taxon>Squamata</taxon>
        <taxon>Bifurcata</taxon>
        <taxon>Unidentata</taxon>
        <taxon>Episquamata</taxon>
        <taxon>Laterata</taxon>
        <taxon>Lacertibaenia</taxon>
        <taxon>Lacertidae</taxon>
        <taxon>Podarcis</taxon>
    </lineage>
</organism>
<evidence type="ECO:0000313" key="1">
    <source>
        <dbReference type="EMBL" id="CAI5789276.1"/>
    </source>
</evidence>
<dbReference type="EMBL" id="OX395137">
    <property type="protein sequence ID" value="CAI5789276.1"/>
    <property type="molecule type" value="Genomic_DNA"/>
</dbReference>
<sequence>MDLSPSAATESSPRPGGVQILFVMMCQAFRIPHRLAINPPDGLESQFRTVFQLRERSLEKEVLSRAVQLLG</sequence>
<dbReference type="AlphaFoldDB" id="A0AA35L3R5"/>
<name>A0AA35L3R5_9SAUR</name>
<protein>
    <submittedName>
        <fullName evidence="1">Uncharacterized protein</fullName>
    </submittedName>
</protein>